<organism evidence="1">
    <name type="scientific">uncultured Microcoleus sp</name>
    <dbReference type="NCBI Taxonomy" id="259945"/>
    <lineage>
        <taxon>Bacteria</taxon>
        <taxon>Bacillati</taxon>
        <taxon>Cyanobacteriota</taxon>
        <taxon>Cyanophyceae</taxon>
        <taxon>Oscillatoriophycideae</taxon>
        <taxon>Oscillatoriales</taxon>
        <taxon>Microcoleaceae</taxon>
        <taxon>Microcoleus</taxon>
        <taxon>environmental samples</taxon>
    </lineage>
</organism>
<evidence type="ECO:0000313" key="1">
    <source>
        <dbReference type="EMBL" id="CAA9342355.1"/>
    </source>
</evidence>
<protein>
    <submittedName>
        <fullName evidence="1">Type II site-specific deoxyribonuclease</fullName>
    </submittedName>
</protein>
<sequence>MTGQTPTIPDDVFQEAVQGFWDTRIAQAQAQVLAGKVDQGNCSAVTGGKQMDGFILTLTNFLLAAGVPQNHIHVKKSLTVIPGFFRPTKMYDFLVVNPQKRQLKVVIELKSQVGSFGNNFNNRTEEAMGASLDIWTAYREGVFGAAPGPPWLGYLFVLEDCPASRTPVQVAEPHFAVLPEFRGASYAKRYELFCQKMVRERHFTAACFLVTDRKQVAQTPNYTEPCLELSAANFLEQLIRHAL</sequence>
<accession>A0A6J4LW15</accession>
<dbReference type="GO" id="GO:0009036">
    <property type="term" value="F:type II site-specific deoxyribonuclease activity"/>
    <property type="evidence" value="ECO:0007669"/>
    <property type="project" value="InterPro"/>
</dbReference>
<dbReference type="GO" id="GO:0003677">
    <property type="term" value="F:DNA binding"/>
    <property type="evidence" value="ECO:0007669"/>
    <property type="project" value="InterPro"/>
</dbReference>
<dbReference type="AlphaFoldDB" id="A0A6J4LW15"/>
<gene>
    <name evidence="1" type="ORF">AVDCRST_MAG84-2453</name>
</gene>
<dbReference type="Pfam" id="PF04555">
    <property type="entry name" value="XhoI"/>
    <property type="match status" value="1"/>
</dbReference>
<dbReference type="InterPro" id="IPR007636">
    <property type="entry name" value="Restrct_endonuc_II_XhoI"/>
</dbReference>
<dbReference type="GO" id="GO:0009307">
    <property type="term" value="P:DNA restriction-modification system"/>
    <property type="evidence" value="ECO:0007669"/>
    <property type="project" value="InterPro"/>
</dbReference>
<dbReference type="EMBL" id="CADCTZ010000429">
    <property type="protein sequence ID" value="CAA9342355.1"/>
    <property type="molecule type" value="Genomic_DNA"/>
</dbReference>
<proteinExistence type="predicted"/>
<name>A0A6J4LW15_9CYAN</name>
<reference evidence="1" key="1">
    <citation type="submission" date="2020-02" db="EMBL/GenBank/DDBJ databases">
        <authorList>
            <person name="Meier V. D."/>
        </authorList>
    </citation>
    <scope>NUCLEOTIDE SEQUENCE</scope>
    <source>
        <strain evidence="1">AVDCRST_MAG84</strain>
    </source>
</reference>